<name>A0AAV5LMZ9_9ROSI</name>
<accession>A0AAV5LMZ9</accession>
<gene>
    <name evidence="1" type="ORF">SLEP1_g46670</name>
</gene>
<evidence type="ECO:0000313" key="1">
    <source>
        <dbReference type="EMBL" id="GKV38798.1"/>
    </source>
</evidence>
<dbReference type="Proteomes" id="UP001054252">
    <property type="component" value="Unassembled WGS sequence"/>
</dbReference>
<proteinExistence type="predicted"/>
<protein>
    <submittedName>
        <fullName evidence="1">Uncharacterized protein</fullName>
    </submittedName>
</protein>
<reference evidence="1 2" key="1">
    <citation type="journal article" date="2021" name="Commun. Biol.">
        <title>The genome of Shorea leprosula (Dipterocarpaceae) highlights the ecological relevance of drought in aseasonal tropical rainforests.</title>
        <authorList>
            <person name="Ng K.K.S."/>
            <person name="Kobayashi M.J."/>
            <person name="Fawcett J.A."/>
            <person name="Hatakeyama M."/>
            <person name="Paape T."/>
            <person name="Ng C.H."/>
            <person name="Ang C.C."/>
            <person name="Tnah L.H."/>
            <person name="Lee C.T."/>
            <person name="Nishiyama T."/>
            <person name="Sese J."/>
            <person name="O'Brien M.J."/>
            <person name="Copetti D."/>
            <person name="Mohd Noor M.I."/>
            <person name="Ong R.C."/>
            <person name="Putra M."/>
            <person name="Sireger I.Z."/>
            <person name="Indrioko S."/>
            <person name="Kosugi Y."/>
            <person name="Izuno A."/>
            <person name="Isagi Y."/>
            <person name="Lee S.L."/>
            <person name="Shimizu K.K."/>
        </authorList>
    </citation>
    <scope>NUCLEOTIDE SEQUENCE [LARGE SCALE GENOMIC DNA]</scope>
    <source>
        <strain evidence="1">214</strain>
    </source>
</reference>
<dbReference type="AlphaFoldDB" id="A0AAV5LMZ9"/>
<evidence type="ECO:0000313" key="2">
    <source>
        <dbReference type="Proteomes" id="UP001054252"/>
    </source>
</evidence>
<organism evidence="1 2">
    <name type="scientific">Rubroshorea leprosula</name>
    <dbReference type="NCBI Taxonomy" id="152421"/>
    <lineage>
        <taxon>Eukaryota</taxon>
        <taxon>Viridiplantae</taxon>
        <taxon>Streptophyta</taxon>
        <taxon>Embryophyta</taxon>
        <taxon>Tracheophyta</taxon>
        <taxon>Spermatophyta</taxon>
        <taxon>Magnoliopsida</taxon>
        <taxon>eudicotyledons</taxon>
        <taxon>Gunneridae</taxon>
        <taxon>Pentapetalae</taxon>
        <taxon>rosids</taxon>
        <taxon>malvids</taxon>
        <taxon>Malvales</taxon>
        <taxon>Dipterocarpaceae</taxon>
        <taxon>Rubroshorea</taxon>
    </lineage>
</organism>
<comment type="caution">
    <text evidence="1">The sequence shown here is derived from an EMBL/GenBank/DDBJ whole genome shotgun (WGS) entry which is preliminary data.</text>
</comment>
<keyword evidence="2" id="KW-1185">Reference proteome</keyword>
<dbReference type="EMBL" id="BPVZ01000130">
    <property type="protein sequence ID" value="GKV38798.1"/>
    <property type="molecule type" value="Genomic_DNA"/>
</dbReference>
<sequence length="42" mass="4518">MAKLSTHGNLSKLLSECKDHFVATCQGGRKNDKVDNLSQVSG</sequence>